<reference evidence="1" key="1">
    <citation type="submission" date="2020-05" db="UniProtKB">
        <authorList>
            <consortium name="EnsemblMetazoa"/>
        </authorList>
    </citation>
    <scope>IDENTIFICATION</scope>
    <source>
        <strain evidence="1">Jacobina</strain>
    </source>
</reference>
<accession>A0A1B0CL36</accession>
<protein>
    <submittedName>
        <fullName evidence="1">Uncharacterized protein</fullName>
    </submittedName>
</protein>
<dbReference type="EnsemblMetazoa" id="LLOJ005323-RA">
    <property type="protein sequence ID" value="LLOJ005323-PA"/>
    <property type="gene ID" value="LLOJ005323"/>
</dbReference>
<keyword evidence="2" id="KW-1185">Reference proteome</keyword>
<sequence>MKFFPRDDDMQYDVHVSENEIDSMPMSYTKNRLSTISVGYTIFILGQYLWRGYNAAIGYNGKSIFALSVAWNCCRDRVCLNGTPAVAAITSRQKDSLLWMVVPPKMIL</sequence>
<evidence type="ECO:0000313" key="1">
    <source>
        <dbReference type="EnsemblMetazoa" id="LLOJ005323-PA"/>
    </source>
</evidence>
<dbReference type="VEuPathDB" id="VectorBase:LLONM1_002749"/>
<dbReference type="EMBL" id="AJWK01016879">
    <property type="status" value="NOT_ANNOTATED_CDS"/>
    <property type="molecule type" value="Genomic_DNA"/>
</dbReference>
<evidence type="ECO:0000313" key="2">
    <source>
        <dbReference type="Proteomes" id="UP000092461"/>
    </source>
</evidence>
<name>A0A1B0CL36_LUTLO</name>
<dbReference type="Proteomes" id="UP000092461">
    <property type="component" value="Unassembled WGS sequence"/>
</dbReference>
<proteinExistence type="predicted"/>
<organism evidence="1 2">
    <name type="scientific">Lutzomyia longipalpis</name>
    <name type="common">Sand fly</name>
    <dbReference type="NCBI Taxonomy" id="7200"/>
    <lineage>
        <taxon>Eukaryota</taxon>
        <taxon>Metazoa</taxon>
        <taxon>Ecdysozoa</taxon>
        <taxon>Arthropoda</taxon>
        <taxon>Hexapoda</taxon>
        <taxon>Insecta</taxon>
        <taxon>Pterygota</taxon>
        <taxon>Neoptera</taxon>
        <taxon>Endopterygota</taxon>
        <taxon>Diptera</taxon>
        <taxon>Nematocera</taxon>
        <taxon>Psychodoidea</taxon>
        <taxon>Psychodidae</taxon>
        <taxon>Lutzomyia</taxon>
        <taxon>Lutzomyia</taxon>
    </lineage>
</organism>
<dbReference type="AlphaFoldDB" id="A0A1B0CL36"/>
<dbReference type="VEuPathDB" id="VectorBase:LLOJ005323"/>